<name>A0A0B7BBQ7_9EUPU</name>
<sequence length="67" mass="7565">MTVAAIYSSCTAEIFWHRSTHDYLSKCNDDCPANVPSCDMFFAEHNRSACKTHVNLYLPSQTIYTAS</sequence>
<evidence type="ECO:0000313" key="1">
    <source>
        <dbReference type="EMBL" id="CEK89515.1"/>
    </source>
</evidence>
<dbReference type="AlphaFoldDB" id="A0A0B7BBQ7"/>
<reference evidence="1" key="1">
    <citation type="submission" date="2014-12" db="EMBL/GenBank/DDBJ databases">
        <title>Insight into the proteome of Arion vulgaris.</title>
        <authorList>
            <person name="Aradska J."/>
            <person name="Bulat T."/>
            <person name="Smidak R."/>
            <person name="Sarate P."/>
            <person name="Gangsoo J."/>
            <person name="Sialana F."/>
            <person name="Bilban M."/>
            <person name="Lubec G."/>
        </authorList>
    </citation>
    <scope>NUCLEOTIDE SEQUENCE</scope>
    <source>
        <tissue evidence="1">Skin</tissue>
    </source>
</reference>
<protein>
    <submittedName>
        <fullName evidence="1">Uncharacterized protein</fullName>
    </submittedName>
</protein>
<proteinExistence type="predicted"/>
<dbReference type="EMBL" id="HACG01042650">
    <property type="protein sequence ID" value="CEK89515.1"/>
    <property type="molecule type" value="Transcribed_RNA"/>
</dbReference>
<gene>
    <name evidence="1" type="primary">ORF171392</name>
</gene>
<accession>A0A0B7BBQ7</accession>
<organism evidence="1">
    <name type="scientific">Arion vulgaris</name>
    <dbReference type="NCBI Taxonomy" id="1028688"/>
    <lineage>
        <taxon>Eukaryota</taxon>
        <taxon>Metazoa</taxon>
        <taxon>Spiralia</taxon>
        <taxon>Lophotrochozoa</taxon>
        <taxon>Mollusca</taxon>
        <taxon>Gastropoda</taxon>
        <taxon>Heterobranchia</taxon>
        <taxon>Euthyneura</taxon>
        <taxon>Panpulmonata</taxon>
        <taxon>Eupulmonata</taxon>
        <taxon>Stylommatophora</taxon>
        <taxon>Helicina</taxon>
        <taxon>Arionoidea</taxon>
        <taxon>Arionidae</taxon>
        <taxon>Arion</taxon>
    </lineage>
</organism>